<evidence type="ECO:0000256" key="1">
    <source>
        <dbReference type="SAM" id="MobiDB-lite"/>
    </source>
</evidence>
<dbReference type="EMBL" id="JAAXZR010000019">
    <property type="protein sequence ID" value="NLT79555.1"/>
    <property type="molecule type" value="Genomic_DNA"/>
</dbReference>
<gene>
    <name evidence="4" type="ORF">GXW98_04620</name>
</gene>
<reference evidence="4" key="1">
    <citation type="journal article" date="2020" name="Biotechnol. Biofuels">
        <title>New insights from the biogas microbiome by comprehensive genome-resolved metagenomics of nearly 1600 species originating from multiple anaerobic digesters.</title>
        <authorList>
            <person name="Campanaro S."/>
            <person name="Treu L."/>
            <person name="Rodriguez-R L.M."/>
            <person name="Kovalovszki A."/>
            <person name="Ziels R.M."/>
            <person name="Maus I."/>
            <person name="Zhu X."/>
            <person name="Kougias P.G."/>
            <person name="Basile A."/>
            <person name="Luo G."/>
            <person name="Schluter A."/>
            <person name="Konstantinidis K.T."/>
            <person name="Angelidaki I."/>
        </authorList>
    </citation>
    <scope>NUCLEOTIDE SEQUENCE</scope>
    <source>
        <strain evidence="4">AS01afH2WH_6</strain>
    </source>
</reference>
<dbReference type="Proteomes" id="UP000767327">
    <property type="component" value="Unassembled WGS sequence"/>
</dbReference>
<reference evidence="4" key="2">
    <citation type="submission" date="2020-01" db="EMBL/GenBank/DDBJ databases">
        <authorList>
            <person name="Campanaro S."/>
        </authorList>
    </citation>
    <scope>NUCLEOTIDE SEQUENCE</scope>
    <source>
        <strain evidence="4">AS01afH2WH_6</strain>
    </source>
</reference>
<dbReference type="RefSeq" id="WP_273173430.1">
    <property type="nucleotide sequence ID" value="NZ_JAAXZR010000019.1"/>
</dbReference>
<evidence type="ECO:0000313" key="5">
    <source>
        <dbReference type="Proteomes" id="UP000767327"/>
    </source>
</evidence>
<feature type="domain" description="DUF4190" evidence="3">
    <location>
        <begin position="126"/>
        <end position="179"/>
    </location>
</feature>
<feature type="compositionally biased region" description="Polar residues" evidence="1">
    <location>
        <begin position="78"/>
        <end position="94"/>
    </location>
</feature>
<dbReference type="AlphaFoldDB" id="A0A971CYU3"/>
<dbReference type="InterPro" id="IPR025241">
    <property type="entry name" value="DUF4190"/>
</dbReference>
<comment type="caution">
    <text evidence="4">The sequence shown here is derived from an EMBL/GenBank/DDBJ whole genome shotgun (WGS) entry which is preliminary data.</text>
</comment>
<organism evidence="4 5">
    <name type="scientific">Bifidobacterium crudilactis</name>
    <dbReference type="NCBI Taxonomy" id="327277"/>
    <lineage>
        <taxon>Bacteria</taxon>
        <taxon>Bacillati</taxon>
        <taxon>Actinomycetota</taxon>
        <taxon>Actinomycetes</taxon>
        <taxon>Bifidobacteriales</taxon>
        <taxon>Bifidobacteriaceae</taxon>
        <taxon>Bifidobacterium</taxon>
    </lineage>
</organism>
<keyword evidence="2" id="KW-0812">Transmembrane</keyword>
<feature type="compositionally biased region" description="Polar residues" evidence="1">
    <location>
        <begin position="1"/>
        <end position="33"/>
    </location>
</feature>
<protein>
    <submittedName>
        <fullName evidence="4">DUF4190 domain-containing protein</fullName>
    </submittedName>
</protein>
<feature type="transmembrane region" description="Helical" evidence="2">
    <location>
        <begin position="161"/>
        <end position="187"/>
    </location>
</feature>
<feature type="transmembrane region" description="Helical" evidence="2">
    <location>
        <begin position="125"/>
        <end position="149"/>
    </location>
</feature>
<keyword evidence="2" id="KW-1133">Transmembrane helix</keyword>
<feature type="region of interest" description="Disordered" evidence="1">
    <location>
        <begin position="1"/>
        <end position="94"/>
    </location>
</feature>
<sequence>MTDNFGTPQDDAQGQNPQGNSASQQNPWQAGQQQRDRGQVPPLQYQQQSGQTPRQPYSDNRNPYIPGPQQPWAQQAGTSPTDTPQSYAQPDYTQAGYTQPGYAAQGSYVTPQGTLVQPYAPWNTMAIVGFVLSFLCFPAGLVISIIAIYQIRKTRERGNGLAIAGVIISGIYTAVVVLFAGLLIYAVNQELTDYESYSDPYCSSTSGYGCDDDSDTIDSALRSYFQNHDATSATVMTTAASAAITD</sequence>
<accession>A0A971CYU3</accession>
<evidence type="ECO:0000259" key="3">
    <source>
        <dbReference type="Pfam" id="PF13828"/>
    </source>
</evidence>
<evidence type="ECO:0000313" key="4">
    <source>
        <dbReference type="EMBL" id="NLT79555.1"/>
    </source>
</evidence>
<proteinExistence type="predicted"/>
<name>A0A971CYU3_9BIFI</name>
<feature type="compositionally biased region" description="Polar residues" evidence="1">
    <location>
        <begin position="44"/>
        <end position="61"/>
    </location>
</feature>
<dbReference type="Pfam" id="PF13828">
    <property type="entry name" value="DUF4190"/>
    <property type="match status" value="1"/>
</dbReference>
<evidence type="ECO:0000256" key="2">
    <source>
        <dbReference type="SAM" id="Phobius"/>
    </source>
</evidence>
<keyword evidence="2" id="KW-0472">Membrane</keyword>